<keyword evidence="7 8" id="KW-0472">Membrane</keyword>
<evidence type="ECO:0000256" key="8">
    <source>
        <dbReference type="SAM" id="Phobius"/>
    </source>
</evidence>
<dbReference type="InterPro" id="IPR013525">
    <property type="entry name" value="ABC2_TM"/>
</dbReference>
<keyword evidence="6 8" id="KW-1133">Transmembrane helix</keyword>
<dbReference type="GO" id="GO:0005886">
    <property type="term" value="C:plasma membrane"/>
    <property type="evidence" value="ECO:0007669"/>
    <property type="project" value="UniProtKB-SubCell"/>
</dbReference>
<feature type="transmembrane region" description="Helical" evidence="8">
    <location>
        <begin position="272"/>
        <end position="293"/>
    </location>
</feature>
<keyword evidence="3" id="KW-0813">Transport</keyword>
<evidence type="ECO:0000259" key="9">
    <source>
        <dbReference type="PROSITE" id="PS51012"/>
    </source>
</evidence>
<keyword evidence="5 8" id="KW-0812">Transmembrane</keyword>
<sequence length="385" mass="42213">MRRIAAIAAFEIKRVFQKRQSFVLLFGMPLLFTFIFGGLFTADEETKPQISVVDQDRTNSSGALFQELKASDAIAFKIETAETALEKLANQETAGYIRLEKGFEKGMLDEEIPEAVFVSPPSFEGAALVRQIINDSLINVRITSAASSFYQEAAGEESDAIRESIVSELASVPAAVETVTVTKGAEVQGMNNMTARSAGFIIMFVMIAMLSCTGMLLEARQTGVWYRMMAVPASKAELLSGYVLAFFLIGWIQFGILMTVSEWVFHIQWGNTFANIILVSCLLLCTIGLGLFIAGFVKTSEQQSVFGNLIIIASCMLAGVYWPIEIMPDVMQKAARFVPQYWGLQGFTELTARGGSIGDILVPVGILLAFTAVFLTVGMKRVRFE</sequence>
<name>A0A3A1QTZ4_9BACI</name>
<dbReference type="AlphaFoldDB" id="A0A3A1QTZ4"/>
<keyword evidence="11" id="KW-1185">Reference proteome</keyword>
<comment type="similarity">
    <text evidence="2">Belongs to the ABC-2 integral membrane protein family.</text>
</comment>
<comment type="subcellular location">
    <subcellularLocation>
        <location evidence="1">Cell membrane</location>
        <topology evidence="1">Multi-pass membrane protein</topology>
    </subcellularLocation>
</comment>
<comment type="caution">
    <text evidence="10">The sequence shown here is derived from an EMBL/GenBank/DDBJ whole genome shotgun (WGS) entry which is preliminary data.</text>
</comment>
<evidence type="ECO:0000256" key="7">
    <source>
        <dbReference type="ARBA" id="ARBA00023136"/>
    </source>
</evidence>
<dbReference type="Pfam" id="PF12698">
    <property type="entry name" value="ABC2_membrane_3"/>
    <property type="match status" value="1"/>
</dbReference>
<evidence type="ECO:0000313" key="10">
    <source>
        <dbReference type="EMBL" id="RIW31337.1"/>
    </source>
</evidence>
<evidence type="ECO:0000256" key="2">
    <source>
        <dbReference type="ARBA" id="ARBA00007783"/>
    </source>
</evidence>
<dbReference type="GO" id="GO:0140359">
    <property type="term" value="F:ABC-type transporter activity"/>
    <property type="evidence" value="ECO:0007669"/>
    <property type="project" value="InterPro"/>
</dbReference>
<evidence type="ECO:0000256" key="4">
    <source>
        <dbReference type="ARBA" id="ARBA00022475"/>
    </source>
</evidence>
<evidence type="ECO:0000256" key="3">
    <source>
        <dbReference type="ARBA" id="ARBA00022448"/>
    </source>
</evidence>
<keyword evidence="4" id="KW-1003">Cell membrane</keyword>
<feature type="transmembrane region" description="Helical" evidence="8">
    <location>
        <begin position="305"/>
        <end position="324"/>
    </location>
</feature>
<dbReference type="RefSeq" id="WP_119548191.1">
    <property type="nucleotide sequence ID" value="NZ_QXIR01000022.1"/>
</dbReference>
<dbReference type="EMBL" id="QXIR01000022">
    <property type="protein sequence ID" value="RIW31337.1"/>
    <property type="molecule type" value="Genomic_DNA"/>
</dbReference>
<dbReference type="PANTHER" id="PTHR30294:SF45">
    <property type="entry name" value="LINEARMYCIN RESISTANCE PERMEASE PROTEIN LNRN"/>
    <property type="match status" value="1"/>
</dbReference>
<dbReference type="PANTHER" id="PTHR30294">
    <property type="entry name" value="MEMBRANE COMPONENT OF ABC TRANSPORTER YHHJ-RELATED"/>
    <property type="match status" value="1"/>
</dbReference>
<protein>
    <submittedName>
        <fullName evidence="10">ABC transporter permease</fullName>
    </submittedName>
</protein>
<feature type="transmembrane region" description="Helical" evidence="8">
    <location>
        <begin position="198"/>
        <end position="217"/>
    </location>
</feature>
<dbReference type="InterPro" id="IPR047817">
    <property type="entry name" value="ABC2_TM_bact-type"/>
</dbReference>
<evidence type="ECO:0000256" key="6">
    <source>
        <dbReference type="ARBA" id="ARBA00022989"/>
    </source>
</evidence>
<dbReference type="Proteomes" id="UP000265801">
    <property type="component" value="Unassembled WGS sequence"/>
</dbReference>
<evidence type="ECO:0000256" key="1">
    <source>
        <dbReference type="ARBA" id="ARBA00004651"/>
    </source>
</evidence>
<feature type="transmembrane region" description="Helical" evidence="8">
    <location>
        <begin position="238"/>
        <end position="260"/>
    </location>
</feature>
<feature type="domain" description="ABC transmembrane type-2" evidence="9">
    <location>
        <begin position="159"/>
        <end position="385"/>
    </location>
</feature>
<evidence type="ECO:0000313" key="11">
    <source>
        <dbReference type="Proteomes" id="UP000265801"/>
    </source>
</evidence>
<feature type="transmembrane region" description="Helical" evidence="8">
    <location>
        <begin position="360"/>
        <end position="379"/>
    </location>
</feature>
<dbReference type="Gene3D" id="3.40.1710.10">
    <property type="entry name" value="abc type-2 transporter like domain"/>
    <property type="match status" value="1"/>
</dbReference>
<proteinExistence type="inferred from homology"/>
<organism evidence="10 11">
    <name type="scientific">Bacillus salacetis</name>
    <dbReference type="NCBI Taxonomy" id="2315464"/>
    <lineage>
        <taxon>Bacteria</taxon>
        <taxon>Bacillati</taxon>
        <taxon>Bacillota</taxon>
        <taxon>Bacilli</taxon>
        <taxon>Bacillales</taxon>
        <taxon>Bacillaceae</taxon>
        <taxon>Bacillus</taxon>
    </lineage>
</organism>
<dbReference type="PROSITE" id="PS51012">
    <property type="entry name" value="ABC_TM2"/>
    <property type="match status" value="1"/>
</dbReference>
<feature type="transmembrane region" description="Helical" evidence="8">
    <location>
        <begin position="21"/>
        <end position="42"/>
    </location>
</feature>
<evidence type="ECO:0000256" key="5">
    <source>
        <dbReference type="ARBA" id="ARBA00022692"/>
    </source>
</evidence>
<dbReference type="InterPro" id="IPR051449">
    <property type="entry name" value="ABC-2_transporter_component"/>
</dbReference>
<reference evidence="10 11" key="1">
    <citation type="submission" date="2018-09" db="EMBL/GenBank/DDBJ databases">
        <title>Bacillus saliacetes sp. nov., isolated from Thai shrimp paste (Ka-pi).</title>
        <authorList>
            <person name="Daroonpunt R."/>
            <person name="Tanasupawat S."/>
            <person name="Yiamsombut S."/>
        </authorList>
    </citation>
    <scope>NUCLEOTIDE SEQUENCE [LARGE SCALE GENOMIC DNA]</scope>
    <source>
        <strain evidence="10 11">SKP7-4</strain>
    </source>
</reference>
<gene>
    <name evidence="10" type="ORF">D3H55_15295</name>
</gene>
<accession>A0A3A1QTZ4</accession>
<dbReference type="OrthoDB" id="266913at2"/>